<dbReference type="AlphaFoldDB" id="A0AAN9RCE5"/>
<accession>A0AAN9RCE5</accession>
<dbReference type="EMBL" id="JAYMYQ010000001">
    <property type="protein sequence ID" value="KAK7361548.1"/>
    <property type="molecule type" value="Genomic_DNA"/>
</dbReference>
<comment type="caution">
    <text evidence="1">The sequence shown here is derived from an EMBL/GenBank/DDBJ whole genome shotgun (WGS) entry which is preliminary data.</text>
</comment>
<dbReference type="Proteomes" id="UP001367508">
    <property type="component" value="Unassembled WGS sequence"/>
</dbReference>
<sequence>MIGPSNDASLTLRHGFFFMTFIALGQAGASCLLDFAWAEAAWPETAWDFRGTLRLWSQALYRAPCSRNAGLEIARVMRSSIPPLAHHLTDEIQGMPASVMTVLTRVFRSLQPLPTELGTSTQATAIQSSEACSDEATI</sequence>
<organism evidence="1 2">
    <name type="scientific">Canavalia gladiata</name>
    <name type="common">Sword bean</name>
    <name type="synonym">Dolichos gladiatus</name>
    <dbReference type="NCBI Taxonomy" id="3824"/>
    <lineage>
        <taxon>Eukaryota</taxon>
        <taxon>Viridiplantae</taxon>
        <taxon>Streptophyta</taxon>
        <taxon>Embryophyta</taxon>
        <taxon>Tracheophyta</taxon>
        <taxon>Spermatophyta</taxon>
        <taxon>Magnoliopsida</taxon>
        <taxon>eudicotyledons</taxon>
        <taxon>Gunneridae</taxon>
        <taxon>Pentapetalae</taxon>
        <taxon>rosids</taxon>
        <taxon>fabids</taxon>
        <taxon>Fabales</taxon>
        <taxon>Fabaceae</taxon>
        <taxon>Papilionoideae</taxon>
        <taxon>50 kb inversion clade</taxon>
        <taxon>NPAAA clade</taxon>
        <taxon>indigoferoid/millettioid clade</taxon>
        <taxon>Phaseoleae</taxon>
        <taxon>Canavalia</taxon>
    </lineage>
</organism>
<name>A0AAN9RCE5_CANGL</name>
<keyword evidence="2" id="KW-1185">Reference proteome</keyword>
<protein>
    <submittedName>
        <fullName evidence="1">Uncharacterized protein</fullName>
    </submittedName>
</protein>
<reference evidence="1 2" key="1">
    <citation type="submission" date="2024-01" db="EMBL/GenBank/DDBJ databases">
        <title>The genomes of 5 underutilized Papilionoideae crops provide insights into root nodulation and disease resistanc.</title>
        <authorList>
            <person name="Jiang F."/>
        </authorList>
    </citation>
    <scope>NUCLEOTIDE SEQUENCE [LARGE SCALE GENOMIC DNA]</scope>
    <source>
        <strain evidence="1">LVBAO_FW01</strain>
        <tissue evidence="1">Leaves</tissue>
    </source>
</reference>
<gene>
    <name evidence="1" type="ORF">VNO77_03617</name>
</gene>
<evidence type="ECO:0000313" key="2">
    <source>
        <dbReference type="Proteomes" id="UP001367508"/>
    </source>
</evidence>
<evidence type="ECO:0000313" key="1">
    <source>
        <dbReference type="EMBL" id="KAK7361548.1"/>
    </source>
</evidence>
<proteinExistence type="predicted"/>